<evidence type="ECO:0000259" key="5">
    <source>
        <dbReference type="Pfam" id="PF06458"/>
    </source>
</evidence>
<evidence type="ECO:0000256" key="2">
    <source>
        <dbReference type="SAM" id="MobiDB-lite"/>
    </source>
</evidence>
<keyword evidence="3" id="KW-1133">Transmembrane helix</keyword>
<feature type="region of interest" description="Disordered" evidence="2">
    <location>
        <begin position="245"/>
        <end position="301"/>
    </location>
</feature>
<proteinExistence type="predicted"/>
<dbReference type="Gene3D" id="3.10.20.320">
    <property type="entry name" value="Putative peptidoglycan bound protein (lpxtg motif)"/>
    <property type="match status" value="1"/>
</dbReference>
<evidence type="ECO:0000313" key="7">
    <source>
        <dbReference type="Proteomes" id="UP000824223"/>
    </source>
</evidence>
<organism evidence="6 7">
    <name type="scientific">Candidatus Mediterraneibacter pullicola</name>
    <dbReference type="NCBI Taxonomy" id="2838682"/>
    <lineage>
        <taxon>Bacteria</taxon>
        <taxon>Bacillati</taxon>
        <taxon>Bacillota</taxon>
        <taxon>Clostridia</taxon>
        <taxon>Lachnospirales</taxon>
        <taxon>Lachnospiraceae</taxon>
        <taxon>Mediterraneibacter</taxon>
    </lineage>
</organism>
<feature type="compositionally biased region" description="Acidic residues" evidence="2">
    <location>
        <begin position="278"/>
        <end position="296"/>
    </location>
</feature>
<accession>A0A9D2KI92</accession>
<feature type="domain" description="MucBP" evidence="5">
    <location>
        <begin position="123"/>
        <end position="183"/>
    </location>
</feature>
<comment type="caution">
    <text evidence="6">The sequence shown here is derived from an EMBL/GenBank/DDBJ whole genome shotgun (WGS) entry which is preliminary data.</text>
</comment>
<sequence length="332" mass="33556">MRRGKRSWKKLIAPFLGICMTMAFSLTAAAEDYTYTVTLSTGNMGTVNGEDKITVEGIRSGAEVTFDVSQVQVTDERYYVKGVRLSGRDNADAQNLVSPTFTVDGDADYVVAYGIRGDMVAYTVNYQDADGNELAPSQQFYGNVGDKPVVAYRYIDGYIPQAAALTKTLSSNEAENVFTFVYEEGESGTVVETPGTPGGVTTVVETVTVTEGTGAAAGTGTAAGAGTAGTGAAGAGTAGAGAGAAGAGTGAAGTAEGGDTTTIEGEEVPQGDGGNVVDLDEEDTPLGNIDVDESGADSDSGSGFPLAGSIAVGVIAVAILAALIVFLVKAKR</sequence>
<gene>
    <name evidence="6" type="ORF">H9798_01320</name>
</gene>
<keyword evidence="3" id="KW-0812">Transmembrane</keyword>
<evidence type="ECO:0000256" key="1">
    <source>
        <dbReference type="ARBA" id="ARBA00022737"/>
    </source>
</evidence>
<feature type="signal peptide" evidence="4">
    <location>
        <begin position="1"/>
        <end position="30"/>
    </location>
</feature>
<dbReference type="EMBL" id="DXAK01000007">
    <property type="protein sequence ID" value="HJA05775.1"/>
    <property type="molecule type" value="Genomic_DNA"/>
</dbReference>
<name>A0A9D2KI92_9FIRM</name>
<keyword evidence="1" id="KW-0677">Repeat</keyword>
<keyword evidence="4" id="KW-0732">Signal</keyword>
<dbReference type="Proteomes" id="UP000824223">
    <property type="component" value="Unassembled WGS sequence"/>
</dbReference>
<feature type="compositionally biased region" description="Low complexity" evidence="2">
    <location>
        <begin position="252"/>
        <end position="263"/>
    </location>
</feature>
<dbReference type="AlphaFoldDB" id="A0A9D2KI92"/>
<evidence type="ECO:0000256" key="3">
    <source>
        <dbReference type="SAM" id="Phobius"/>
    </source>
</evidence>
<reference evidence="6" key="2">
    <citation type="submission" date="2021-04" db="EMBL/GenBank/DDBJ databases">
        <authorList>
            <person name="Gilroy R."/>
        </authorList>
    </citation>
    <scope>NUCLEOTIDE SEQUENCE</scope>
    <source>
        <strain evidence="6">ChiSjej2B20-11307</strain>
    </source>
</reference>
<feature type="transmembrane region" description="Helical" evidence="3">
    <location>
        <begin position="306"/>
        <end position="328"/>
    </location>
</feature>
<evidence type="ECO:0000256" key="4">
    <source>
        <dbReference type="SAM" id="SignalP"/>
    </source>
</evidence>
<evidence type="ECO:0000313" key="6">
    <source>
        <dbReference type="EMBL" id="HJA05775.1"/>
    </source>
</evidence>
<dbReference type="InterPro" id="IPR009459">
    <property type="entry name" value="MucBP_dom"/>
</dbReference>
<reference evidence="6" key="1">
    <citation type="journal article" date="2021" name="PeerJ">
        <title>Extensive microbial diversity within the chicken gut microbiome revealed by metagenomics and culture.</title>
        <authorList>
            <person name="Gilroy R."/>
            <person name="Ravi A."/>
            <person name="Getino M."/>
            <person name="Pursley I."/>
            <person name="Horton D.L."/>
            <person name="Alikhan N.F."/>
            <person name="Baker D."/>
            <person name="Gharbi K."/>
            <person name="Hall N."/>
            <person name="Watson M."/>
            <person name="Adriaenssens E.M."/>
            <person name="Foster-Nyarko E."/>
            <person name="Jarju S."/>
            <person name="Secka A."/>
            <person name="Antonio M."/>
            <person name="Oren A."/>
            <person name="Chaudhuri R.R."/>
            <person name="La Ragione R."/>
            <person name="Hildebrand F."/>
            <person name="Pallen M.J."/>
        </authorList>
    </citation>
    <scope>NUCLEOTIDE SEQUENCE</scope>
    <source>
        <strain evidence="6">ChiSjej2B20-11307</strain>
    </source>
</reference>
<protein>
    <submittedName>
        <fullName evidence="6">MucBP domain-containing protein</fullName>
    </submittedName>
</protein>
<dbReference type="Pfam" id="PF06458">
    <property type="entry name" value="MucBP"/>
    <property type="match status" value="1"/>
</dbReference>
<dbReference type="CDD" id="cd12087">
    <property type="entry name" value="TM_EGFR-like"/>
    <property type="match status" value="1"/>
</dbReference>
<keyword evidence="3" id="KW-0472">Membrane</keyword>
<feature type="chain" id="PRO_5039512839" evidence="4">
    <location>
        <begin position="31"/>
        <end position="332"/>
    </location>
</feature>